<dbReference type="EMBL" id="SOAG01000010">
    <property type="protein sequence ID" value="TDS59562.1"/>
    <property type="molecule type" value="Genomic_DNA"/>
</dbReference>
<evidence type="ECO:0000313" key="2">
    <source>
        <dbReference type="Proteomes" id="UP000295215"/>
    </source>
</evidence>
<sequence>MNIGDRIIRFVDMILDWFDRIKGYLEDASAFFEKLKDLILELVEYFNAQIDNYTDRKLATISEEHFFI</sequence>
<organism evidence="1 2">
    <name type="scientific">Myroides indicus</name>
    <dbReference type="NCBI Taxonomy" id="1323422"/>
    <lineage>
        <taxon>Bacteria</taxon>
        <taxon>Pseudomonadati</taxon>
        <taxon>Bacteroidota</taxon>
        <taxon>Flavobacteriia</taxon>
        <taxon>Flavobacteriales</taxon>
        <taxon>Flavobacteriaceae</taxon>
        <taxon>Myroides</taxon>
    </lineage>
</organism>
<comment type="caution">
    <text evidence="1">The sequence shown here is derived from an EMBL/GenBank/DDBJ whole genome shotgun (WGS) entry which is preliminary data.</text>
</comment>
<dbReference type="AlphaFoldDB" id="A0A4R7F2H8"/>
<proteinExistence type="predicted"/>
<accession>A0A4R7F2H8</accession>
<evidence type="ECO:0000313" key="1">
    <source>
        <dbReference type="EMBL" id="TDS59562.1"/>
    </source>
</evidence>
<dbReference type="Proteomes" id="UP000295215">
    <property type="component" value="Unassembled WGS sequence"/>
</dbReference>
<gene>
    <name evidence="1" type="ORF">C8P70_11010</name>
</gene>
<dbReference type="RefSeq" id="WP_133712339.1">
    <property type="nucleotide sequence ID" value="NZ_SOAG01000010.1"/>
</dbReference>
<name>A0A4R7F2H8_9FLAO</name>
<protein>
    <submittedName>
        <fullName evidence="1">Uncharacterized protein</fullName>
    </submittedName>
</protein>
<reference evidence="1 2" key="1">
    <citation type="submission" date="2019-03" db="EMBL/GenBank/DDBJ databases">
        <title>Genomic Encyclopedia of Archaeal and Bacterial Type Strains, Phase II (KMG-II): from individual species to whole genera.</title>
        <authorList>
            <person name="Goeker M."/>
        </authorList>
    </citation>
    <scope>NUCLEOTIDE SEQUENCE [LARGE SCALE GENOMIC DNA]</scope>
    <source>
        <strain evidence="1 2">DSM 28213</strain>
    </source>
</reference>
<keyword evidence="2" id="KW-1185">Reference proteome</keyword>
<dbReference type="OrthoDB" id="1365806at2"/>